<evidence type="ECO:0000256" key="1">
    <source>
        <dbReference type="SAM" id="Phobius"/>
    </source>
</evidence>
<name>A0ABQ5YLK2_9BURK</name>
<evidence type="ECO:0008006" key="5">
    <source>
        <dbReference type="Google" id="ProtNLM"/>
    </source>
</evidence>
<feature type="transmembrane region" description="Helical" evidence="1">
    <location>
        <begin position="71"/>
        <end position="89"/>
    </location>
</feature>
<keyword evidence="1" id="KW-0812">Transmembrane</keyword>
<organism evidence="3 4">
    <name type="scientific">Limnobacter litoralis</name>
    <dbReference type="NCBI Taxonomy" id="481366"/>
    <lineage>
        <taxon>Bacteria</taxon>
        <taxon>Pseudomonadati</taxon>
        <taxon>Pseudomonadota</taxon>
        <taxon>Betaproteobacteria</taxon>
        <taxon>Burkholderiales</taxon>
        <taxon>Burkholderiaceae</taxon>
        <taxon>Limnobacter</taxon>
    </lineage>
</organism>
<feature type="transmembrane region" description="Helical" evidence="1">
    <location>
        <begin position="151"/>
        <end position="176"/>
    </location>
</feature>
<proteinExistence type="predicted"/>
<feature type="signal peptide" evidence="2">
    <location>
        <begin position="1"/>
        <end position="22"/>
    </location>
</feature>
<gene>
    <name evidence="3" type="ORF">GCM10007875_00890</name>
</gene>
<dbReference type="EMBL" id="BSOJ01000001">
    <property type="protein sequence ID" value="GLR25002.1"/>
    <property type="molecule type" value="Genomic_DNA"/>
</dbReference>
<dbReference type="RefSeq" id="WP_284279285.1">
    <property type="nucleotide sequence ID" value="NZ_BSOJ01000001.1"/>
</dbReference>
<feature type="transmembrane region" description="Helical" evidence="1">
    <location>
        <begin position="95"/>
        <end position="114"/>
    </location>
</feature>
<protein>
    <recommendedName>
        <fullName evidence="5">Urease accessory protein</fullName>
    </recommendedName>
</protein>
<feature type="transmembrane region" description="Helical" evidence="1">
    <location>
        <begin position="121"/>
        <end position="139"/>
    </location>
</feature>
<evidence type="ECO:0000313" key="3">
    <source>
        <dbReference type="EMBL" id="GLR25002.1"/>
    </source>
</evidence>
<dbReference type="PIRSF" id="PIRSF016919">
    <property type="entry name" value="HupE_UreJ"/>
    <property type="match status" value="1"/>
</dbReference>
<keyword evidence="4" id="KW-1185">Reference proteome</keyword>
<evidence type="ECO:0000256" key="2">
    <source>
        <dbReference type="SAM" id="SignalP"/>
    </source>
</evidence>
<comment type="caution">
    <text evidence="3">The sequence shown here is derived from an EMBL/GenBank/DDBJ whole genome shotgun (WGS) entry which is preliminary data.</text>
</comment>
<feature type="chain" id="PRO_5045591786" description="Urease accessory protein" evidence="2">
    <location>
        <begin position="23"/>
        <end position="184"/>
    </location>
</feature>
<dbReference type="InterPro" id="IPR007038">
    <property type="entry name" value="HupE_UreJ"/>
</dbReference>
<keyword evidence="2" id="KW-0732">Signal</keyword>
<keyword evidence="1" id="KW-0472">Membrane</keyword>
<dbReference type="Proteomes" id="UP001156664">
    <property type="component" value="Unassembled WGS sequence"/>
</dbReference>
<accession>A0ABQ5YLK2</accession>
<feature type="transmembrane region" description="Helical" evidence="1">
    <location>
        <begin position="44"/>
        <end position="64"/>
    </location>
</feature>
<dbReference type="Pfam" id="PF04955">
    <property type="entry name" value="HupE_UreJ"/>
    <property type="match status" value="1"/>
</dbReference>
<keyword evidence="1" id="KW-1133">Transmembrane helix</keyword>
<sequence length="184" mass="18962">MKRSKLIALAALILLGPVTAGAHPGHVEHLAQMGWLQSAVAGFVHPFTGLDHLLAMLGVGALAVRQRSARIAPLVFNSLLVLGGLLGLMGFGMPFVEGGIAVSLLVVAVALAVGHQLNGRLLAFVVGGFGLFHGVAHGMEMPTAATSELFLAGMLLGSVALQIVGFTLAKCVALAYSVERFYLG</sequence>
<evidence type="ECO:0000313" key="4">
    <source>
        <dbReference type="Proteomes" id="UP001156664"/>
    </source>
</evidence>
<reference evidence="4" key="1">
    <citation type="journal article" date="2019" name="Int. J. Syst. Evol. Microbiol.">
        <title>The Global Catalogue of Microorganisms (GCM) 10K type strain sequencing project: providing services to taxonomists for standard genome sequencing and annotation.</title>
        <authorList>
            <consortium name="The Broad Institute Genomics Platform"/>
            <consortium name="The Broad Institute Genome Sequencing Center for Infectious Disease"/>
            <person name="Wu L."/>
            <person name="Ma J."/>
        </authorList>
    </citation>
    <scope>NUCLEOTIDE SEQUENCE [LARGE SCALE GENOMIC DNA]</scope>
    <source>
        <strain evidence="4">NBRC 105857</strain>
    </source>
</reference>